<proteinExistence type="predicted"/>
<evidence type="ECO:0000313" key="2">
    <source>
        <dbReference type="Proteomes" id="UP000032871"/>
    </source>
</evidence>
<organism evidence="1 2">
    <name type="scientific">Aggregatibacter segnis ATCC 33393</name>
    <dbReference type="NCBI Taxonomy" id="888057"/>
    <lineage>
        <taxon>Bacteria</taxon>
        <taxon>Pseudomonadati</taxon>
        <taxon>Pseudomonadota</taxon>
        <taxon>Gammaproteobacteria</taxon>
        <taxon>Pasteurellales</taxon>
        <taxon>Pasteurellaceae</taxon>
        <taxon>Aggregatibacter</taxon>
    </lineage>
</organism>
<dbReference type="RefSeq" id="WP_006718671.1">
    <property type="nucleotide sequence ID" value="NZ_GL622200.1"/>
</dbReference>
<dbReference type="GeneID" id="60800577"/>
<comment type="caution">
    <text evidence="1">The sequence shown here is derived from an EMBL/GenBank/DDBJ whole genome shotgun (WGS) entry which is preliminary data.</text>
</comment>
<keyword evidence="2" id="KW-1185">Reference proteome</keyword>
<name>E6KYE8_9PAST</name>
<dbReference type="OrthoDB" id="5691039at2"/>
<dbReference type="HOGENOM" id="CLU_178490_0_0_6"/>
<dbReference type="EMBL" id="AEPS01000007">
    <property type="protein sequence ID" value="EFU67502.1"/>
    <property type="molecule type" value="Genomic_DNA"/>
</dbReference>
<gene>
    <name evidence="1" type="ORF">HMPREF9064_1180</name>
</gene>
<sequence length="95" mass="10968">MGDMGEAFRELTKARKEKRKFNLKRSTQLLECLNIPFVKHNAGFHLVVSYSGKVVDFYPSTGLWVDRENKNIKRRGVRGLLVYIGAAQEKRNVKN</sequence>
<dbReference type="Proteomes" id="UP000032871">
    <property type="component" value="Unassembled WGS sequence"/>
</dbReference>
<dbReference type="AlphaFoldDB" id="E6KYE8"/>
<reference evidence="1 2" key="1">
    <citation type="submission" date="2010-12" db="EMBL/GenBank/DDBJ databases">
        <authorList>
            <person name="Muzny D."/>
            <person name="Qin X."/>
            <person name="Deng J."/>
            <person name="Jiang H."/>
            <person name="Liu Y."/>
            <person name="Qu J."/>
            <person name="Song X.-Z."/>
            <person name="Zhang L."/>
            <person name="Thornton R."/>
            <person name="Coyle M."/>
            <person name="Francisco L."/>
            <person name="Jackson L."/>
            <person name="Javaid M."/>
            <person name="Korchina V."/>
            <person name="Kovar C."/>
            <person name="Mata R."/>
            <person name="Mathew T."/>
            <person name="Ngo R."/>
            <person name="Nguyen L."/>
            <person name="Nguyen N."/>
            <person name="Okwuonu G."/>
            <person name="Ongeri F."/>
            <person name="Pham C."/>
            <person name="Simmons D."/>
            <person name="Wilczek-Boney K."/>
            <person name="Hale W."/>
            <person name="Jakkamsetti A."/>
            <person name="Pham P."/>
            <person name="Ruth R."/>
            <person name="San Lucas F."/>
            <person name="Warren J."/>
            <person name="Zhang J."/>
            <person name="Zhao Z."/>
            <person name="Zhou C."/>
            <person name="Zhu D."/>
            <person name="Lee S."/>
            <person name="Bess C."/>
            <person name="Blankenburg K."/>
            <person name="Forbes L."/>
            <person name="Fu Q."/>
            <person name="Gubbala S."/>
            <person name="Hirani K."/>
            <person name="Jayaseelan J.C."/>
            <person name="Lara F."/>
            <person name="Munidasa M."/>
            <person name="Palculict T."/>
            <person name="Patil S."/>
            <person name="Pu L.-L."/>
            <person name="Saada N."/>
            <person name="Tang L."/>
            <person name="Weissenberger G."/>
            <person name="Zhu Y."/>
            <person name="Hemphill L."/>
            <person name="Shang Y."/>
            <person name="Youmans B."/>
            <person name="Ayvaz T."/>
            <person name="Ross M."/>
            <person name="Santibanez J."/>
            <person name="Aqrawi P."/>
            <person name="Gross S."/>
            <person name="Joshi V."/>
            <person name="Fowler G."/>
            <person name="Nazareth L."/>
            <person name="Reid J."/>
            <person name="Worley K."/>
            <person name="Petrosino J."/>
            <person name="Highlander S."/>
            <person name="Gibbs R."/>
        </authorList>
    </citation>
    <scope>NUCLEOTIDE SEQUENCE [LARGE SCALE GENOMIC DNA]</scope>
    <source>
        <strain evidence="1 2">ATCC 33393</strain>
    </source>
</reference>
<accession>E6KYE8</accession>
<evidence type="ECO:0000313" key="1">
    <source>
        <dbReference type="EMBL" id="EFU67502.1"/>
    </source>
</evidence>
<protein>
    <submittedName>
        <fullName evidence="1">Uncharacterized protein</fullName>
    </submittedName>
</protein>